<evidence type="ECO:0000313" key="3">
    <source>
        <dbReference type="Proteomes" id="UP000054565"/>
    </source>
</evidence>
<reference evidence="3" key="1">
    <citation type="journal article" date="2010" name="Genome Res.">
        <title>Population genomic sequencing of Coccidioides fungi reveals recent hybridization and transposon control.</title>
        <authorList>
            <person name="Neafsey D.E."/>
            <person name="Barker B.M."/>
            <person name="Sharpton T.J."/>
            <person name="Stajich J.E."/>
            <person name="Park D.J."/>
            <person name="Whiston E."/>
            <person name="Hung C.-Y."/>
            <person name="McMahan C."/>
            <person name="White J."/>
            <person name="Sykes S."/>
            <person name="Heiman D."/>
            <person name="Young S."/>
            <person name="Zeng Q."/>
            <person name="Abouelleil A."/>
            <person name="Aftuck L."/>
            <person name="Bessette D."/>
            <person name="Brown A."/>
            <person name="FitzGerald M."/>
            <person name="Lui A."/>
            <person name="Macdonald J.P."/>
            <person name="Priest M."/>
            <person name="Orbach M.J."/>
            <person name="Galgiani J.N."/>
            <person name="Kirkland T.N."/>
            <person name="Cole G.T."/>
            <person name="Birren B.W."/>
            <person name="Henn M.R."/>
            <person name="Taylor J.W."/>
            <person name="Rounsley S.D."/>
        </authorList>
    </citation>
    <scope>NUCLEOTIDE SEQUENCE [LARGE SCALE GENOMIC DNA]</scope>
    <source>
        <strain evidence="3">RMSCC 2394</strain>
    </source>
</reference>
<proteinExistence type="predicted"/>
<dbReference type="EMBL" id="DS028097">
    <property type="protein sequence ID" value="KMP07589.1"/>
    <property type="molecule type" value="Genomic_DNA"/>
</dbReference>
<gene>
    <name evidence="2" type="ORF">CIRG_07270</name>
</gene>
<feature type="compositionally biased region" description="Polar residues" evidence="1">
    <location>
        <begin position="1"/>
        <end position="14"/>
    </location>
</feature>
<feature type="region of interest" description="Disordered" evidence="1">
    <location>
        <begin position="41"/>
        <end position="78"/>
    </location>
</feature>
<accession>A0A0J6YKG6</accession>
<dbReference type="AlphaFoldDB" id="A0A0J6YKG6"/>
<feature type="region of interest" description="Disordered" evidence="1">
    <location>
        <begin position="1"/>
        <end position="24"/>
    </location>
</feature>
<dbReference type="Proteomes" id="UP000054565">
    <property type="component" value="Unassembled WGS sequence"/>
</dbReference>
<evidence type="ECO:0000256" key="1">
    <source>
        <dbReference type="SAM" id="MobiDB-lite"/>
    </source>
</evidence>
<organism evidence="2 3">
    <name type="scientific">Coccidioides immitis RMSCC 2394</name>
    <dbReference type="NCBI Taxonomy" id="404692"/>
    <lineage>
        <taxon>Eukaryota</taxon>
        <taxon>Fungi</taxon>
        <taxon>Dikarya</taxon>
        <taxon>Ascomycota</taxon>
        <taxon>Pezizomycotina</taxon>
        <taxon>Eurotiomycetes</taxon>
        <taxon>Eurotiomycetidae</taxon>
        <taxon>Onygenales</taxon>
        <taxon>Onygenaceae</taxon>
        <taxon>Coccidioides</taxon>
    </lineage>
</organism>
<sequence length="161" mass="17779">MGTLRQATKLSPSLQLRDPKNTPSTALQSIMGNLPVNAGLFGSGDNPIPPSPHDTWTLKEEGFKPNKKNGSGDSEYKSSVEKLLGRNRTTRKITQLPNNHASALSRVGVMWSMEDQRPIPTLTNRVNQHVGVTSPANIEYRAFVDGRVFVGRLTEHWNCCL</sequence>
<protein>
    <submittedName>
        <fullName evidence="2">Uncharacterized protein</fullName>
    </submittedName>
</protein>
<evidence type="ECO:0000313" key="2">
    <source>
        <dbReference type="EMBL" id="KMP07589.1"/>
    </source>
</evidence>
<name>A0A0J6YKG6_COCIT</name>